<reference evidence="1" key="1">
    <citation type="submission" date="2020-04" db="EMBL/GenBank/DDBJ databases">
        <authorList>
            <person name="Chiriac C."/>
            <person name="Salcher M."/>
            <person name="Ghai R."/>
            <person name="Kavagutti S V."/>
        </authorList>
    </citation>
    <scope>NUCLEOTIDE SEQUENCE</scope>
</reference>
<dbReference type="InterPro" id="IPR011604">
    <property type="entry name" value="PDDEXK-like_dom_sf"/>
</dbReference>
<dbReference type="Gene3D" id="3.90.320.10">
    <property type="match status" value="1"/>
</dbReference>
<evidence type="ECO:0000313" key="1">
    <source>
        <dbReference type="EMBL" id="CAB4124802.1"/>
    </source>
</evidence>
<proteinExistence type="predicted"/>
<gene>
    <name evidence="1" type="ORF">UFOVP65_32</name>
</gene>
<name>A0A6J5KU64_9CAUD</name>
<dbReference type="SUPFAM" id="SSF52980">
    <property type="entry name" value="Restriction endonuclease-like"/>
    <property type="match status" value="1"/>
</dbReference>
<dbReference type="EMBL" id="LR796179">
    <property type="protein sequence ID" value="CAB4124802.1"/>
    <property type="molecule type" value="Genomic_DNA"/>
</dbReference>
<sequence length="369" mass="42001">MPKIPEPLNTHTTAAAIVRFHEKRADNYRRPHLGCSELGKPCDRALWYSFRWATSPTFDGRMLRLFLRGHREEELFLEELRGMGVEVLDRDPDTKQQFRWTGHKGHLAGSADGVALGLPEAPKTWAIVEFKTHGEKSFNELKKSGVEKAKPEHYTQMQMYMGFAELTRALYLAVNKNTDELYSEWVHHMPEVFTSCKARAEKIIDANEPLIGVSNDPAWFECKFCDHKHVCHTDAVPDKNCRTCIHSTPIEDGKWNCGLHNRPLRVEEQRLGCKSHLFIPALINYAEAIDGDNLWIKYQDKTTGGQFANVSENHSLDEDIPKFSSEELIVARRSVVLDPMVADLKRNFAAKVISSSPAPMAIEDKSIPF</sequence>
<dbReference type="InterPro" id="IPR011335">
    <property type="entry name" value="Restrct_endonuc-II-like"/>
</dbReference>
<accession>A0A6J5KU64</accession>
<organism evidence="1">
    <name type="scientific">uncultured Caudovirales phage</name>
    <dbReference type="NCBI Taxonomy" id="2100421"/>
    <lineage>
        <taxon>Viruses</taxon>
        <taxon>Duplodnaviria</taxon>
        <taxon>Heunggongvirae</taxon>
        <taxon>Uroviricota</taxon>
        <taxon>Caudoviricetes</taxon>
        <taxon>Peduoviridae</taxon>
        <taxon>Maltschvirus</taxon>
        <taxon>Maltschvirus maltsch</taxon>
    </lineage>
</organism>
<protein>
    <submittedName>
        <fullName evidence="1">PD-(D/E)XK nuclease superfamily</fullName>
    </submittedName>
</protein>